<feature type="region of interest" description="Disordered" evidence="1">
    <location>
        <begin position="56"/>
        <end position="75"/>
    </location>
</feature>
<evidence type="ECO:0000313" key="2">
    <source>
        <dbReference type="EMBL" id="OYO11642.1"/>
    </source>
</evidence>
<organism evidence="2 3">
    <name type="scientific">Enemella evansiae</name>
    <dbReference type="NCBI Taxonomy" id="2016499"/>
    <lineage>
        <taxon>Bacteria</taxon>
        <taxon>Bacillati</taxon>
        <taxon>Actinomycetota</taxon>
        <taxon>Actinomycetes</taxon>
        <taxon>Propionibacteriales</taxon>
        <taxon>Propionibacteriaceae</taxon>
        <taxon>Enemella</taxon>
    </lineage>
</organism>
<dbReference type="OrthoDB" id="9967241at2"/>
<dbReference type="Proteomes" id="UP000215896">
    <property type="component" value="Unassembled WGS sequence"/>
</dbReference>
<evidence type="ECO:0000256" key="1">
    <source>
        <dbReference type="SAM" id="MobiDB-lite"/>
    </source>
</evidence>
<dbReference type="EMBL" id="NMVO01000015">
    <property type="protein sequence ID" value="OYO11642.1"/>
    <property type="molecule type" value="Genomic_DNA"/>
</dbReference>
<gene>
    <name evidence="2" type="ORF">CGZ94_14560</name>
</gene>
<dbReference type="AlphaFoldDB" id="A0A255G864"/>
<name>A0A255G864_9ACTN</name>
<evidence type="ECO:0000313" key="3">
    <source>
        <dbReference type="Proteomes" id="UP000215896"/>
    </source>
</evidence>
<dbReference type="RefSeq" id="WP_094403575.1">
    <property type="nucleotide sequence ID" value="NZ_NMVL01000026.1"/>
</dbReference>
<accession>A0A255G864</accession>
<keyword evidence="3" id="KW-1185">Reference proteome</keyword>
<reference evidence="2 3" key="1">
    <citation type="submission" date="2017-07" db="EMBL/GenBank/DDBJ databases">
        <title>Draft whole genome sequences of clinical Proprionibacteriaceae strains.</title>
        <authorList>
            <person name="Bernier A.-M."/>
            <person name="Bernard K."/>
            <person name="Domingo M.-C."/>
        </authorList>
    </citation>
    <scope>NUCLEOTIDE SEQUENCE [LARGE SCALE GENOMIC DNA]</scope>
    <source>
        <strain evidence="2 3">NML 030167</strain>
    </source>
</reference>
<proteinExistence type="predicted"/>
<sequence length="75" mass="7987">MTGHLNPVRWPAADIEGTILLAAGARHGDHIVTADGTLAPYDPATVEPINDSTTRFRITRSGPAPMLEGPIEQDL</sequence>
<protein>
    <submittedName>
        <fullName evidence="2">Uncharacterized protein</fullName>
    </submittedName>
</protein>
<comment type="caution">
    <text evidence="2">The sequence shown here is derived from an EMBL/GenBank/DDBJ whole genome shotgun (WGS) entry which is preliminary data.</text>
</comment>